<organism evidence="1">
    <name type="scientific">marine sediment metagenome</name>
    <dbReference type="NCBI Taxonomy" id="412755"/>
    <lineage>
        <taxon>unclassified sequences</taxon>
        <taxon>metagenomes</taxon>
        <taxon>ecological metagenomes</taxon>
    </lineage>
</organism>
<evidence type="ECO:0000313" key="1">
    <source>
        <dbReference type="EMBL" id="KKL50283.1"/>
    </source>
</evidence>
<reference evidence="1" key="1">
    <citation type="journal article" date="2015" name="Nature">
        <title>Complex archaea that bridge the gap between prokaryotes and eukaryotes.</title>
        <authorList>
            <person name="Spang A."/>
            <person name="Saw J.H."/>
            <person name="Jorgensen S.L."/>
            <person name="Zaremba-Niedzwiedzka K."/>
            <person name="Martijn J."/>
            <person name="Lind A.E."/>
            <person name="van Eijk R."/>
            <person name="Schleper C."/>
            <person name="Guy L."/>
            <person name="Ettema T.J."/>
        </authorList>
    </citation>
    <scope>NUCLEOTIDE SEQUENCE</scope>
</reference>
<feature type="non-terminal residue" evidence="1">
    <location>
        <position position="304"/>
    </location>
</feature>
<protein>
    <recommendedName>
        <fullName evidence="2">Sortilin N-terminal domain-containing protein</fullName>
    </recommendedName>
</protein>
<sequence length="304" mass="33627">MKTSRYKALDITSTKKPQNIHLWWETVAGGLYLVDSTDNTKIYYSSDKGENWVQIDVDPSNSSGDNKSRDHKIQSAWHDWDNKIIWFVDGDNPGDDFDVWKLDYSGSESSPSVTEVGTSSGATANTVFVFDIFIFGANILAISKEFQGSHKIILWDVAAGAPSILDTNPTNATFGGMTYGLEASSSFIFYHQEVDAADTMWQFQVIGTSLSSHVGVFGGLYKLPSSRTLQGVAFDGTKLFFILEKISDGLNYLVTTIENGSEDIVRGRYDVALMLDRNNNTTSPTELEKGFGISDKKIYEIKPA</sequence>
<dbReference type="EMBL" id="LAZR01032659">
    <property type="protein sequence ID" value="KKL50283.1"/>
    <property type="molecule type" value="Genomic_DNA"/>
</dbReference>
<comment type="caution">
    <text evidence="1">The sequence shown here is derived from an EMBL/GenBank/DDBJ whole genome shotgun (WGS) entry which is preliminary data.</text>
</comment>
<proteinExistence type="predicted"/>
<dbReference type="AlphaFoldDB" id="A0A0F9CLV1"/>
<evidence type="ECO:0008006" key="2">
    <source>
        <dbReference type="Google" id="ProtNLM"/>
    </source>
</evidence>
<name>A0A0F9CLV1_9ZZZZ</name>
<gene>
    <name evidence="1" type="ORF">LCGC14_2307020</name>
</gene>
<accession>A0A0F9CLV1</accession>